<protein>
    <submittedName>
        <fullName evidence="3">Rap guanine nucleotide exchange factor 2</fullName>
    </submittedName>
</protein>
<dbReference type="EMBL" id="VSRR010003150">
    <property type="protein sequence ID" value="MPC34873.1"/>
    <property type="molecule type" value="Genomic_DNA"/>
</dbReference>
<dbReference type="Proteomes" id="UP000324222">
    <property type="component" value="Unassembled WGS sequence"/>
</dbReference>
<evidence type="ECO:0000256" key="1">
    <source>
        <dbReference type="PROSITE-ProRule" id="PRU00135"/>
    </source>
</evidence>
<gene>
    <name evidence="3" type="primary">Rapgef2</name>
    <name evidence="3" type="ORF">E2C01_028276</name>
</gene>
<sequence>MNHGEELDSWSVIINGHVEVTQPDGLVHELHLGDRHSLDSLHRHPCGRVVASEPSDLITTRLPLLPSFGITPTMEKLYHQGVMRSKVDDCQFVCIRQTDYYRILHQSEENIRRHEENGVLVLVTEQRPIDAGNRKGNIVIKGTSERLMQQLVEVENNVDPTFVEDFLLTHRTFIESPLVVANKLLQW</sequence>
<dbReference type="SUPFAM" id="SSF48366">
    <property type="entry name" value="Ras GEF"/>
    <property type="match status" value="1"/>
</dbReference>
<reference evidence="3 4" key="1">
    <citation type="submission" date="2019-05" db="EMBL/GenBank/DDBJ databases">
        <title>Another draft genome of Portunus trituberculatus and its Hox gene families provides insights of decapod evolution.</title>
        <authorList>
            <person name="Jeong J.-H."/>
            <person name="Song I."/>
            <person name="Kim S."/>
            <person name="Choi T."/>
            <person name="Kim D."/>
            <person name="Ryu S."/>
            <person name="Kim W."/>
        </authorList>
    </citation>
    <scope>NUCLEOTIDE SEQUENCE [LARGE SCALE GENOMIC DNA]</scope>
    <source>
        <tissue evidence="3">Muscle</tissue>
    </source>
</reference>
<feature type="domain" description="N-terminal Ras-GEF" evidence="2">
    <location>
        <begin position="135"/>
        <end position="187"/>
    </location>
</feature>
<accession>A0A5B7EPK9</accession>
<dbReference type="InterPro" id="IPR014710">
    <property type="entry name" value="RmlC-like_jellyroll"/>
</dbReference>
<keyword evidence="1" id="KW-0344">Guanine-nucleotide releasing factor</keyword>
<dbReference type="AlphaFoldDB" id="A0A5B7EPK9"/>
<comment type="caution">
    <text evidence="3">The sequence shown here is derived from an EMBL/GenBank/DDBJ whole genome shotgun (WGS) entry which is preliminary data.</text>
</comment>
<name>A0A5B7EPK9_PORTR</name>
<keyword evidence="4" id="KW-1185">Reference proteome</keyword>
<organism evidence="3 4">
    <name type="scientific">Portunus trituberculatus</name>
    <name type="common">Swimming crab</name>
    <name type="synonym">Neptunus trituberculatus</name>
    <dbReference type="NCBI Taxonomy" id="210409"/>
    <lineage>
        <taxon>Eukaryota</taxon>
        <taxon>Metazoa</taxon>
        <taxon>Ecdysozoa</taxon>
        <taxon>Arthropoda</taxon>
        <taxon>Crustacea</taxon>
        <taxon>Multicrustacea</taxon>
        <taxon>Malacostraca</taxon>
        <taxon>Eumalacostraca</taxon>
        <taxon>Eucarida</taxon>
        <taxon>Decapoda</taxon>
        <taxon>Pleocyemata</taxon>
        <taxon>Brachyura</taxon>
        <taxon>Eubrachyura</taxon>
        <taxon>Portunoidea</taxon>
        <taxon>Portunidae</taxon>
        <taxon>Portuninae</taxon>
        <taxon>Portunus</taxon>
    </lineage>
</organism>
<dbReference type="PROSITE" id="PS50212">
    <property type="entry name" value="RASGEF_NTER"/>
    <property type="match status" value="1"/>
</dbReference>
<dbReference type="InterPro" id="IPR023578">
    <property type="entry name" value="Ras_GEF_dom_sf"/>
</dbReference>
<dbReference type="Gene3D" id="2.60.120.10">
    <property type="entry name" value="Jelly Rolls"/>
    <property type="match status" value="1"/>
</dbReference>
<dbReference type="Gene3D" id="1.20.870.10">
    <property type="entry name" value="Son of sevenless (SoS) protein Chain: S domain 1"/>
    <property type="match status" value="1"/>
</dbReference>
<dbReference type="GO" id="GO:0005085">
    <property type="term" value="F:guanyl-nucleotide exchange factor activity"/>
    <property type="evidence" value="ECO:0007669"/>
    <property type="project" value="UniProtKB-KW"/>
</dbReference>
<evidence type="ECO:0000313" key="3">
    <source>
        <dbReference type="EMBL" id="MPC34873.1"/>
    </source>
</evidence>
<dbReference type="InterPro" id="IPR000651">
    <property type="entry name" value="Ras-like_Gua-exchang_fac_N"/>
</dbReference>
<dbReference type="OrthoDB" id="21144at2759"/>
<evidence type="ECO:0000313" key="4">
    <source>
        <dbReference type="Proteomes" id="UP000324222"/>
    </source>
</evidence>
<evidence type="ECO:0000259" key="2">
    <source>
        <dbReference type="PROSITE" id="PS50212"/>
    </source>
</evidence>
<proteinExistence type="predicted"/>
<dbReference type="Pfam" id="PF00618">
    <property type="entry name" value="RasGEF_N"/>
    <property type="match status" value="1"/>
</dbReference>